<protein>
    <submittedName>
        <fullName evidence="4">Cell division protein ZapA</fullName>
    </submittedName>
</protein>
<accession>A0A5C7A000</accession>
<feature type="region of interest" description="Disordered" evidence="3">
    <location>
        <begin position="1"/>
        <end position="37"/>
    </location>
</feature>
<dbReference type="GO" id="GO:0051301">
    <property type="term" value="P:cell division"/>
    <property type="evidence" value="ECO:0007669"/>
    <property type="project" value="UniProtKB-KW"/>
</dbReference>
<dbReference type="Gene3D" id="3.30.160.880">
    <property type="entry name" value="Cell division protein ZapA protomer, N-terminal domain"/>
    <property type="match status" value="1"/>
</dbReference>
<feature type="compositionally biased region" description="Polar residues" evidence="3">
    <location>
        <begin position="21"/>
        <end position="34"/>
    </location>
</feature>
<reference evidence="4 5" key="1">
    <citation type="submission" date="2019-08" db="EMBL/GenBank/DDBJ databases">
        <title>Genome sequence of Psychrobacter frigidicola ACAM304 (type strain).</title>
        <authorList>
            <person name="Bowman J.P."/>
        </authorList>
    </citation>
    <scope>NUCLEOTIDE SEQUENCE [LARGE SCALE GENOMIC DNA]</scope>
    <source>
        <strain evidence="4 5">ACAM 304</strain>
    </source>
</reference>
<dbReference type="InterPro" id="IPR007838">
    <property type="entry name" value="Cell_div_ZapA-like"/>
</dbReference>
<keyword evidence="2" id="KW-0175">Coiled coil</keyword>
<evidence type="ECO:0000313" key="4">
    <source>
        <dbReference type="EMBL" id="TXD96436.1"/>
    </source>
</evidence>
<dbReference type="SUPFAM" id="SSF102829">
    <property type="entry name" value="Cell division protein ZapA-like"/>
    <property type="match status" value="1"/>
</dbReference>
<feature type="compositionally biased region" description="Basic and acidic residues" evidence="3">
    <location>
        <begin position="1"/>
        <end position="20"/>
    </location>
</feature>
<dbReference type="Pfam" id="PF05164">
    <property type="entry name" value="ZapA"/>
    <property type="match status" value="1"/>
</dbReference>
<keyword evidence="5" id="KW-1185">Reference proteome</keyword>
<dbReference type="AlphaFoldDB" id="A0A5C7A000"/>
<keyword evidence="4" id="KW-0131">Cell cycle</keyword>
<comment type="similarity">
    <text evidence="1">Belongs to the ZapA family. Type 1 subfamily.</text>
</comment>
<gene>
    <name evidence="4" type="ORF">ES754_09830</name>
</gene>
<evidence type="ECO:0000256" key="3">
    <source>
        <dbReference type="SAM" id="MobiDB-lite"/>
    </source>
</evidence>
<dbReference type="RefSeq" id="WP_147224020.1">
    <property type="nucleotide sequence ID" value="NZ_CAJGYY010000001.1"/>
</dbReference>
<evidence type="ECO:0000256" key="2">
    <source>
        <dbReference type="ARBA" id="ARBA00023054"/>
    </source>
</evidence>
<organism evidence="4 5">
    <name type="scientific">Psychrobacter frigidicola</name>
    <dbReference type="NCBI Taxonomy" id="45611"/>
    <lineage>
        <taxon>Bacteria</taxon>
        <taxon>Pseudomonadati</taxon>
        <taxon>Pseudomonadota</taxon>
        <taxon>Gammaproteobacteria</taxon>
        <taxon>Moraxellales</taxon>
        <taxon>Moraxellaceae</taxon>
        <taxon>Psychrobacter</taxon>
    </lineage>
</organism>
<dbReference type="InterPro" id="IPR042233">
    <property type="entry name" value="Cell_div_ZapA_N"/>
</dbReference>
<dbReference type="Proteomes" id="UP000321903">
    <property type="component" value="Unassembled WGS sequence"/>
</dbReference>
<dbReference type="EMBL" id="VORZ01000003">
    <property type="protein sequence ID" value="TXD96436.1"/>
    <property type="molecule type" value="Genomic_DNA"/>
</dbReference>
<dbReference type="OrthoDB" id="6649003at2"/>
<keyword evidence="4" id="KW-0132">Cell division</keyword>
<name>A0A5C7A000_9GAMM</name>
<dbReference type="InterPro" id="IPR036192">
    <property type="entry name" value="Cell_div_ZapA-like_sf"/>
</dbReference>
<evidence type="ECO:0000313" key="5">
    <source>
        <dbReference type="Proteomes" id="UP000321903"/>
    </source>
</evidence>
<sequence>MTNDRTDTKNAQTEDNKTSEHNTNVQTGQIQTATPDLVAEPKISDVSPETTEAEKPQMKKVDIVIAGVTYQIYCPVNEEEELRSAVYYINNFVLDIKKDAPNLPQENLLVLCCLNLYEKIHSQSKIDEDQRYETEKSVALLSKIMLDAQSIL</sequence>
<proteinExistence type="inferred from homology"/>
<evidence type="ECO:0000256" key="1">
    <source>
        <dbReference type="ARBA" id="ARBA00010074"/>
    </source>
</evidence>
<comment type="caution">
    <text evidence="4">The sequence shown here is derived from an EMBL/GenBank/DDBJ whole genome shotgun (WGS) entry which is preliminary data.</text>
</comment>